<dbReference type="AlphaFoldDB" id="A0A1Q3AIF2"/>
<dbReference type="FunFam" id="3.40.50.720:FF:000039">
    <property type="entry name" value="Alcohol dehydrogenase AdhP"/>
    <property type="match status" value="1"/>
</dbReference>
<dbReference type="SMART" id="SM00829">
    <property type="entry name" value="PKS_ER"/>
    <property type="match status" value="1"/>
</dbReference>
<dbReference type="CDD" id="cd08297">
    <property type="entry name" value="CAD3"/>
    <property type="match status" value="1"/>
</dbReference>
<gene>
    <name evidence="11" type="ORF">ZYGR_0AV01370</name>
</gene>
<dbReference type="OrthoDB" id="1879366at2759"/>
<protein>
    <recommendedName>
        <fullName evidence="3">alcohol dehydrogenase</fullName>
        <ecNumber evidence="3">1.1.1.1</ecNumber>
    </recommendedName>
</protein>
<dbReference type="InterPro" id="IPR020843">
    <property type="entry name" value="ER"/>
</dbReference>
<dbReference type="GO" id="GO:0004022">
    <property type="term" value="F:alcohol dehydrogenase (NAD+) activity"/>
    <property type="evidence" value="ECO:0007669"/>
    <property type="project" value="UniProtKB-EC"/>
</dbReference>
<dbReference type="Pfam" id="PF08240">
    <property type="entry name" value="ADH_N"/>
    <property type="match status" value="1"/>
</dbReference>
<evidence type="ECO:0000256" key="7">
    <source>
        <dbReference type="ARBA" id="ARBA00023027"/>
    </source>
</evidence>
<comment type="cofactor">
    <cofactor evidence="1 9">
        <name>Zn(2+)</name>
        <dbReference type="ChEBI" id="CHEBI:29105"/>
    </cofactor>
</comment>
<evidence type="ECO:0000256" key="5">
    <source>
        <dbReference type="ARBA" id="ARBA00022833"/>
    </source>
</evidence>
<dbReference type="InterPro" id="IPR002328">
    <property type="entry name" value="ADH_Zn_CS"/>
</dbReference>
<dbReference type="SUPFAM" id="SSF50129">
    <property type="entry name" value="GroES-like"/>
    <property type="match status" value="1"/>
</dbReference>
<dbReference type="Gene3D" id="3.40.50.720">
    <property type="entry name" value="NAD(P)-binding Rossmann-like Domain"/>
    <property type="match status" value="1"/>
</dbReference>
<dbReference type="GO" id="GO:0008270">
    <property type="term" value="F:zinc ion binding"/>
    <property type="evidence" value="ECO:0007669"/>
    <property type="project" value="InterPro"/>
</dbReference>
<proteinExistence type="inferred from homology"/>
<evidence type="ECO:0000256" key="8">
    <source>
        <dbReference type="ARBA" id="ARBA00049243"/>
    </source>
</evidence>
<dbReference type="SUPFAM" id="SSF51735">
    <property type="entry name" value="NAD(P)-binding Rossmann-fold domains"/>
    <property type="match status" value="1"/>
</dbReference>
<dbReference type="InterPro" id="IPR011032">
    <property type="entry name" value="GroES-like_sf"/>
</dbReference>
<feature type="domain" description="Enoyl reductase (ER)" evidence="10">
    <location>
        <begin position="38"/>
        <end position="369"/>
    </location>
</feature>
<evidence type="ECO:0000259" key="10">
    <source>
        <dbReference type="SMART" id="SM00829"/>
    </source>
</evidence>
<evidence type="ECO:0000256" key="6">
    <source>
        <dbReference type="ARBA" id="ARBA00023002"/>
    </source>
</evidence>
<evidence type="ECO:0000256" key="9">
    <source>
        <dbReference type="RuleBase" id="RU361277"/>
    </source>
</evidence>
<comment type="similarity">
    <text evidence="2 9">Belongs to the zinc-containing alcohol dehydrogenase family.</text>
</comment>
<dbReference type="InterPro" id="IPR013149">
    <property type="entry name" value="ADH-like_C"/>
</dbReference>
<dbReference type="PROSITE" id="PS00059">
    <property type="entry name" value="ADH_ZINC"/>
    <property type="match status" value="1"/>
</dbReference>
<keyword evidence="5 9" id="KW-0862">Zinc</keyword>
<dbReference type="EC" id="1.1.1.1" evidence="3"/>
<evidence type="ECO:0000256" key="1">
    <source>
        <dbReference type="ARBA" id="ARBA00001947"/>
    </source>
</evidence>
<keyword evidence="4 9" id="KW-0479">Metal-binding</keyword>
<dbReference type="PANTHER" id="PTHR42940">
    <property type="entry name" value="ALCOHOL DEHYDROGENASE 1-RELATED"/>
    <property type="match status" value="1"/>
</dbReference>
<dbReference type="Pfam" id="PF00107">
    <property type="entry name" value="ADH_zinc_N"/>
    <property type="match status" value="1"/>
</dbReference>
<organism evidence="11 12">
    <name type="scientific">Zygosaccharomyces rouxii</name>
    <dbReference type="NCBI Taxonomy" id="4956"/>
    <lineage>
        <taxon>Eukaryota</taxon>
        <taxon>Fungi</taxon>
        <taxon>Dikarya</taxon>
        <taxon>Ascomycota</taxon>
        <taxon>Saccharomycotina</taxon>
        <taxon>Saccharomycetes</taxon>
        <taxon>Saccharomycetales</taxon>
        <taxon>Saccharomycetaceae</taxon>
        <taxon>Zygosaccharomyces</taxon>
    </lineage>
</organism>
<dbReference type="EMBL" id="BDGX01000048">
    <property type="protein sequence ID" value="GAV55506.1"/>
    <property type="molecule type" value="Genomic_DNA"/>
</dbReference>
<comment type="caution">
    <text evidence="11">The sequence shown here is derived from an EMBL/GenBank/DDBJ whole genome shotgun (WGS) entry which is preliminary data.</text>
</comment>
<evidence type="ECO:0000256" key="4">
    <source>
        <dbReference type="ARBA" id="ARBA00022723"/>
    </source>
</evidence>
<dbReference type="InterPro" id="IPR036291">
    <property type="entry name" value="NAD(P)-bd_dom_sf"/>
</dbReference>
<sequence length="373" mass="39911">MLRFSQALSGLRRVGQLRLQSSFAIPKIQKGIIFNEFGGPLQYREDLPVPTPDSNEVLINVKYSGVCHTDLHTWKGEIPFKTKLPLVAGHEGAGVVVAKGKDVKTFEIGDFAGVKHLMSSCMGCELCEAGHEFNCDKAEIAGANRDGTFQQYVTVDALQAPHLPANVDLASVAPMFCAGASVYKALKTSNAKTNQWVAIFGATGGLGTIAIQYAKAMGFRVVGIDGPSEERKQLFHSLGGEVFLDYTQVDSVPAAVKEATQGGAHCVLNLTASQAAYDQTVQCVRPLGTVVPVGVPPNSGPLNADIFRVVQDSLSIKGSSSASRADVREALDFFARGLIKSPIKILGLSELSKVFEMIENGHTRGRFVLDTSK</sequence>
<dbReference type="Proteomes" id="UP000187013">
    <property type="component" value="Unassembled WGS sequence"/>
</dbReference>
<comment type="catalytic activity">
    <reaction evidence="8">
        <text>a primary alcohol + NAD(+) = an aldehyde + NADH + H(+)</text>
        <dbReference type="Rhea" id="RHEA:10736"/>
        <dbReference type="ChEBI" id="CHEBI:15378"/>
        <dbReference type="ChEBI" id="CHEBI:15734"/>
        <dbReference type="ChEBI" id="CHEBI:17478"/>
        <dbReference type="ChEBI" id="CHEBI:57540"/>
        <dbReference type="ChEBI" id="CHEBI:57945"/>
        <dbReference type="EC" id="1.1.1.1"/>
    </reaction>
</comment>
<dbReference type="Gene3D" id="3.90.180.10">
    <property type="entry name" value="Medium-chain alcohol dehydrogenases, catalytic domain"/>
    <property type="match status" value="1"/>
</dbReference>
<dbReference type="PANTHER" id="PTHR42940:SF3">
    <property type="entry name" value="ALCOHOL DEHYDROGENASE 1-RELATED"/>
    <property type="match status" value="1"/>
</dbReference>
<accession>A0A1Q3AIF2</accession>
<evidence type="ECO:0000256" key="3">
    <source>
        <dbReference type="ARBA" id="ARBA00013190"/>
    </source>
</evidence>
<keyword evidence="7" id="KW-0520">NAD</keyword>
<name>A0A1Q3AIF2_ZYGRO</name>
<keyword evidence="6" id="KW-0560">Oxidoreductase</keyword>
<dbReference type="InterPro" id="IPR013154">
    <property type="entry name" value="ADH-like_N"/>
</dbReference>
<evidence type="ECO:0000313" key="11">
    <source>
        <dbReference type="EMBL" id="GAV55506.1"/>
    </source>
</evidence>
<evidence type="ECO:0000256" key="2">
    <source>
        <dbReference type="ARBA" id="ARBA00008072"/>
    </source>
</evidence>
<reference evidence="11 12" key="1">
    <citation type="submission" date="2016-08" db="EMBL/GenBank/DDBJ databases">
        <title>Draft genome sequence of allopolyploid Zygosaccharomyces rouxii.</title>
        <authorList>
            <person name="Watanabe J."/>
            <person name="Uehara K."/>
            <person name="Mogi Y."/>
            <person name="Tsukioka Y."/>
        </authorList>
    </citation>
    <scope>NUCLEOTIDE SEQUENCE [LARGE SCALE GENOMIC DNA]</scope>
    <source>
        <strain evidence="11 12">NBRC 110957</strain>
    </source>
</reference>
<evidence type="ECO:0000313" key="12">
    <source>
        <dbReference type="Proteomes" id="UP000187013"/>
    </source>
</evidence>
<dbReference type="GO" id="GO:0005737">
    <property type="term" value="C:cytoplasm"/>
    <property type="evidence" value="ECO:0007669"/>
    <property type="project" value="TreeGrafter"/>
</dbReference>